<comment type="subcellular location">
    <subcellularLocation>
        <location evidence="1">Membrane</location>
        <topology evidence="1">Single-pass membrane protein</topology>
    </subcellularLocation>
</comment>
<evidence type="ECO:0000313" key="9">
    <source>
        <dbReference type="Proteomes" id="UP000076923"/>
    </source>
</evidence>
<sequence>MSDNNTQTEKKASKNKTLVLITNILVFIAALVALFFVVRHYFHIGDKNFTNDAQVEAYINPIDTRVSAYIKEIRFEENQKVKKGDTLVILDDSEIKSKVTQAEAAYLSALAGEKTAKSSVNTISNNTSIIEANIAGAKSNLEFAEKDLMRFKNLLKDEAVTQQQYDGINTKYEAAKAQYNALLGQRKSVNYSLREMDGRIEMSQAGIKQAEAALELAKLNLSYTVITAPYDGFVGRRKVNEGQLLNPSQQVATIVTDDKKWIVANYRETQMEDITVGKKLTIEVDALGGKEFIGVVTSISAATGSKLSTIPVDNSTGNFVKVQQRIPVRIDFSEENKAEDLKLLRVGMNVEVTVD</sequence>
<dbReference type="EMBL" id="LVWE01000067">
    <property type="protein sequence ID" value="OAD41557.1"/>
    <property type="molecule type" value="Genomic_DNA"/>
</dbReference>
<dbReference type="PANTHER" id="PTHR30386:SF26">
    <property type="entry name" value="TRANSPORT PROTEIN COMB"/>
    <property type="match status" value="1"/>
</dbReference>
<dbReference type="Gene3D" id="1.10.287.470">
    <property type="entry name" value="Helix hairpin bin"/>
    <property type="match status" value="1"/>
</dbReference>
<dbReference type="RefSeq" id="WP_068452168.1">
    <property type="nucleotide sequence ID" value="NZ_CANKUV010000031.1"/>
</dbReference>
<evidence type="ECO:0000256" key="3">
    <source>
        <dbReference type="ARBA" id="ARBA00022989"/>
    </source>
</evidence>
<evidence type="ECO:0000313" key="8">
    <source>
        <dbReference type="EMBL" id="OAD41557.1"/>
    </source>
</evidence>
<dbReference type="PANTHER" id="PTHR30386">
    <property type="entry name" value="MEMBRANE FUSION SUBUNIT OF EMRAB-TOLC MULTIDRUG EFFLUX PUMP"/>
    <property type="match status" value="1"/>
</dbReference>
<keyword evidence="2 5" id="KW-0812">Transmembrane</keyword>
<evidence type="ECO:0000259" key="7">
    <source>
        <dbReference type="Pfam" id="PF25917"/>
    </source>
</evidence>
<accession>A0A176T1E8</accession>
<keyword evidence="3 5" id="KW-1133">Transmembrane helix</keyword>
<evidence type="ECO:0000256" key="1">
    <source>
        <dbReference type="ARBA" id="ARBA00004167"/>
    </source>
</evidence>
<evidence type="ECO:0000256" key="4">
    <source>
        <dbReference type="ARBA" id="ARBA00023136"/>
    </source>
</evidence>
<organism evidence="8 9">
    <name type="scientific">Polaribacter atrinae</name>
    <dbReference type="NCBI Taxonomy" id="1333662"/>
    <lineage>
        <taxon>Bacteria</taxon>
        <taxon>Pseudomonadati</taxon>
        <taxon>Bacteroidota</taxon>
        <taxon>Flavobacteriia</taxon>
        <taxon>Flavobacteriales</taxon>
        <taxon>Flavobacteriaceae</taxon>
    </lineage>
</organism>
<keyword evidence="4 5" id="KW-0472">Membrane</keyword>
<proteinExistence type="predicted"/>
<dbReference type="STRING" id="1333662.LPB303_15335"/>
<dbReference type="Gene3D" id="2.40.50.100">
    <property type="match status" value="1"/>
</dbReference>
<dbReference type="GO" id="GO:0016020">
    <property type="term" value="C:membrane"/>
    <property type="evidence" value="ECO:0007669"/>
    <property type="project" value="UniProtKB-SubCell"/>
</dbReference>
<evidence type="ECO:0000256" key="2">
    <source>
        <dbReference type="ARBA" id="ARBA00022692"/>
    </source>
</evidence>
<evidence type="ECO:0000256" key="5">
    <source>
        <dbReference type="SAM" id="Phobius"/>
    </source>
</evidence>
<dbReference type="InterPro" id="IPR058624">
    <property type="entry name" value="MdtA-like_HH"/>
</dbReference>
<feature type="domain" description="Multidrug resistance protein MdtA-like alpha-helical hairpin" evidence="6">
    <location>
        <begin position="131"/>
        <end position="224"/>
    </location>
</feature>
<dbReference type="Pfam" id="PF25917">
    <property type="entry name" value="BSH_RND"/>
    <property type="match status" value="1"/>
</dbReference>
<dbReference type="AlphaFoldDB" id="A0A176T1E8"/>
<dbReference type="InterPro" id="IPR058625">
    <property type="entry name" value="MdtA-like_BSH"/>
</dbReference>
<dbReference type="Gene3D" id="2.40.30.170">
    <property type="match status" value="1"/>
</dbReference>
<evidence type="ECO:0000259" key="6">
    <source>
        <dbReference type="Pfam" id="PF25876"/>
    </source>
</evidence>
<dbReference type="GO" id="GO:0055085">
    <property type="term" value="P:transmembrane transport"/>
    <property type="evidence" value="ECO:0007669"/>
    <property type="project" value="InterPro"/>
</dbReference>
<name>A0A176T1E8_9FLAO</name>
<feature type="transmembrane region" description="Helical" evidence="5">
    <location>
        <begin position="20"/>
        <end position="42"/>
    </location>
</feature>
<protein>
    <submittedName>
        <fullName evidence="8">Hemolysin D</fullName>
    </submittedName>
</protein>
<dbReference type="Pfam" id="PF25876">
    <property type="entry name" value="HH_MFP_RND"/>
    <property type="match status" value="1"/>
</dbReference>
<comment type="caution">
    <text evidence="8">The sequence shown here is derived from an EMBL/GenBank/DDBJ whole genome shotgun (WGS) entry which is preliminary data.</text>
</comment>
<dbReference type="InterPro" id="IPR050739">
    <property type="entry name" value="MFP"/>
</dbReference>
<dbReference type="SUPFAM" id="SSF111369">
    <property type="entry name" value="HlyD-like secretion proteins"/>
    <property type="match status" value="3"/>
</dbReference>
<gene>
    <name evidence="8" type="ORF">LPB303_15335</name>
</gene>
<reference evidence="8 9" key="1">
    <citation type="submission" date="2016-02" db="EMBL/GenBank/DDBJ databases">
        <title>Draft genome sequence of Polaribacter atrinae KACC17473.</title>
        <authorList>
            <person name="Shin S.-K."/>
            <person name="Yi H."/>
        </authorList>
    </citation>
    <scope>NUCLEOTIDE SEQUENCE [LARGE SCALE GENOMIC DNA]</scope>
    <source>
        <strain evidence="8 9">KACC 17473</strain>
    </source>
</reference>
<dbReference type="OrthoDB" id="9811754at2"/>
<keyword evidence="9" id="KW-1185">Reference proteome</keyword>
<dbReference type="Proteomes" id="UP000076923">
    <property type="component" value="Unassembled WGS sequence"/>
</dbReference>
<feature type="domain" description="Multidrug resistance protein MdtA-like barrel-sandwich hybrid" evidence="7">
    <location>
        <begin position="62"/>
        <end position="256"/>
    </location>
</feature>